<feature type="coiled-coil region" evidence="1">
    <location>
        <begin position="1"/>
        <end position="35"/>
    </location>
</feature>
<feature type="non-terminal residue" evidence="2">
    <location>
        <position position="1"/>
    </location>
</feature>
<dbReference type="EMBL" id="LAZR01049691">
    <property type="protein sequence ID" value="KKK89049.1"/>
    <property type="molecule type" value="Genomic_DNA"/>
</dbReference>
<name>A0A0F9BEI0_9ZZZZ</name>
<evidence type="ECO:0000256" key="1">
    <source>
        <dbReference type="SAM" id="Coils"/>
    </source>
</evidence>
<comment type="caution">
    <text evidence="2">The sequence shown here is derived from an EMBL/GenBank/DDBJ whole genome shotgun (WGS) entry which is preliminary data.</text>
</comment>
<reference evidence="2" key="1">
    <citation type="journal article" date="2015" name="Nature">
        <title>Complex archaea that bridge the gap between prokaryotes and eukaryotes.</title>
        <authorList>
            <person name="Spang A."/>
            <person name="Saw J.H."/>
            <person name="Jorgensen S.L."/>
            <person name="Zaremba-Niedzwiedzka K."/>
            <person name="Martijn J."/>
            <person name="Lind A.E."/>
            <person name="van Eijk R."/>
            <person name="Schleper C."/>
            <person name="Guy L."/>
            <person name="Ettema T.J."/>
        </authorList>
    </citation>
    <scope>NUCLEOTIDE SEQUENCE</scope>
</reference>
<protein>
    <submittedName>
        <fullName evidence="2">Uncharacterized protein</fullName>
    </submittedName>
</protein>
<gene>
    <name evidence="2" type="ORF">LCGC14_2737030</name>
</gene>
<evidence type="ECO:0000313" key="2">
    <source>
        <dbReference type="EMBL" id="KKK89049.1"/>
    </source>
</evidence>
<sequence>IKKIRLERIEKRKAYKKAKKEAKTKEEAQEDVLDKVPEIVRKKEDLEDIMSALGDLTGETYGISIDLDTEEEKTAEKPIFDYNEEDIGEFEETHPKKAIWRGKPTKLFKDWIIKKQES</sequence>
<organism evidence="2">
    <name type="scientific">marine sediment metagenome</name>
    <dbReference type="NCBI Taxonomy" id="412755"/>
    <lineage>
        <taxon>unclassified sequences</taxon>
        <taxon>metagenomes</taxon>
        <taxon>ecological metagenomes</taxon>
    </lineage>
</organism>
<accession>A0A0F9BEI0</accession>
<proteinExistence type="predicted"/>
<dbReference type="AlphaFoldDB" id="A0A0F9BEI0"/>
<keyword evidence="1" id="KW-0175">Coiled coil</keyword>